<proteinExistence type="predicted"/>
<keyword evidence="2" id="KW-1185">Reference proteome</keyword>
<reference evidence="1 2" key="1">
    <citation type="submission" date="2009-02" db="EMBL/GenBank/DDBJ databases">
        <title>Annotation of Streptomyces hygroscopicus strain ATCC 53653.</title>
        <authorList>
            <consortium name="The Broad Institute Genome Sequencing Platform"/>
            <consortium name="Broad Institute Microbial Sequencing Center"/>
            <person name="Fischbach M."/>
            <person name="Godfrey P."/>
            <person name="Ward D."/>
            <person name="Young S."/>
            <person name="Zeng Q."/>
            <person name="Koehrsen M."/>
            <person name="Alvarado L."/>
            <person name="Berlin A.M."/>
            <person name="Bochicchio J."/>
            <person name="Borenstein D."/>
            <person name="Chapman S.B."/>
            <person name="Chen Z."/>
            <person name="Engels R."/>
            <person name="Freedman E."/>
            <person name="Gellesch M."/>
            <person name="Goldberg J."/>
            <person name="Griggs A."/>
            <person name="Gujja S."/>
            <person name="Heilman E.R."/>
            <person name="Heiman D.I."/>
            <person name="Hepburn T.A."/>
            <person name="Howarth C."/>
            <person name="Jen D."/>
            <person name="Larson L."/>
            <person name="Lewis B."/>
            <person name="Mehta T."/>
            <person name="Park D."/>
            <person name="Pearson M."/>
            <person name="Richards J."/>
            <person name="Roberts A."/>
            <person name="Saif S."/>
            <person name="Shea T.D."/>
            <person name="Shenoy N."/>
            <person name="Sisk P."/>
            <person name="Stolte C."/>
            <person name="Sykes S.N."/>
            <person name="Thomson T."/>
            <person name="Walk T."/>
            <person name="White J."/>
            <person name="Yandava C."/>
            <person name="Straight P."/>
            <person name="Clardy J."/>
            <person name="Hung D."/>
            <person name="Kolter R."/>
            <person name="Mekalanos J."/>
            <person name="Walker S."/>
            <person name="Walsh C.T."/>
            <person name="Wieland-Brown L.C."/>
            <person name="Haas B."/>
            <person name="Nusbaum C."/>
            <person name="Birren B."/>
        </authorList>
    </citation>
    <scope>NUCLEOTIDE SEQUENCE [LARGE SCALE GENOMIC DNA]</scope>
    <source>
        <strain evidence="1 2">ATCC 53653</strain>
    </source>
</reference>
<dbReference type="InterPro" id="IPR007061">
    <property type="entry name" value="MST-like"/>
</dbReference>
<dbReference type="EMBL" id="GG657754">
    <property type="protein sequence ID" value="EFL28637.1"/>
    <property type="molecule type" value="Genomic_DNA"/>
</dbReference>
<dbReference type="Proteomes" id="UP000003963">
    <property type="component" value="Unassembled WGS sequence"/>
</dbReference>
<dbReference type="AlphaFoldDB" id="D9WWL1"/>
<evidence type="ECO:0000313" key="2">
    <source>
        <dbReference type="Proteomes" id="UP000003963"/>
    </source>
</evidence>
<dbReference type="InterPro" id="IPR034660">
    <property type="entry name" value="DinB/YfiT-like"/>
</dbReference>
<dbReference type="STRING" id="457427.SSOG_08351"/>
<dbReference type="SUPFAM" id="SSF109854">
    <property type="entry name" value="DinB/YfiT-like putative metalloenzymes"/>
    <property type="match status" value="1"/>
</dbReference>
<organism evidence="1 2">
    <name type="scientific">Streptomyces himastatinicus ATCC 53653</name>
    <dbReference type="NCBI Taxonomy" id="457427"/>
    <lineage>
        <taxon>Bacteria</taxon>
        <taxon>Bacillati</taxon>
        <taxon>Actinomycetota</taxon>
        <taxon>Actinomycetes</taxon>
        <taxon>Kitasatosporales</taxon>
        <taxon>Streptomycetaceae</taxon>
        <taxon>Streptomyces</taxon>
        <taxon>Streptomyces violaceusniger group</taxon>
    </lineage>
</organism>
<dbReference type="Gene3D" id="1.20.120.450">
    <property type="entry name" value="dinb family like domain"/>
    <property type="match status" value="1"/>
</dbReference>
<evidence type="ECO:0008006" key="3">
    <source>
        <dbReference type="Google" id="ProtNLM"/>
    </source>
</evidence>
<sequence length="168" mass="18685">MRSADLLADAFGRVREAVHEAVEGLTTDDLAVRLDSGANSLAWLVWHLTRVQDDHIADAARTEQTWTTDGWYERFGLPFSPAATGYGHRSRDVARVRAAGDLLLGYHDAVYERTVDYVRGLRNADLDRVVDEAWTPPVTLGVRLVSVIEDDMQHVGQAAFIRGALGRR</sequence>
<dbReference type="Pfam" id="PF04978">
    <property type="entry name" value="MST"/>
    <property type="match status" value="1"/>
</dbReference>
<evidence type="ECO:0000313" key="1">
    <source>
        <dbReference type="EMBL" id="EFL28637.1"/>
    </source>
</evidence>
<dbReference type="HOGENOM" id="CLU_133313_0_0_11"/>
<dbReference type="NCBIfam" id="NF047843">
    <property type="entry name" value="MST_Rv0443"/>
    <property type="match status" value="1"/>
</dbReference>
<name>D9WWL1_9ACTN</name>
<protein>
    <recommendedName>
        <fullName evidence="3">Chorismate synthase</fullName>
    </recommendedName>
</protein>
<accession>D9WWL1</accession>
<dbReference type="RefSeq" id="WP_009720435.1">
    <property type="nucleotide sequence ID" value="NZ_GG657754.1"/>
</dbReference>
<gene>
    <name evidence="1" type="ORF">SSOG_08351</name>
</gene>